<comment type="caution">
    <text evidence="2">The sequence shown here is derived from an EMBL/GenBank/DDBJ whole genome shotgun (WGS) entry which is preliminary data.</text>
</comment>
<feature type="region of interest" description="Disordered" evidence="1">
    <location>
        <begin position="284"/>
        <end position="321"/>
    </location>
</feature>
<dbReference type="InterPro" id="IPR011989">
    <property type="entry name" value="ARM-like"/>
</dbReference>
<dbReference type="OrthoDB" id="292843at2"/>
<reference evidence="2 3" key="1">
    <citation type="submission" date="2016-01" db="EMBL/GenBank/DDBJ databases">
        <title>Whole genome sequence and analysis of Micromonospora rosaria DSM 803, which can produce antibacterial substance rosamicin.</title>
        <authorList>
            <person name="Yang H."/>
            <person name="He X."/>
            <person name="Zhu D."/>
        </authorList>
    </citation>
    <scope>NUCLEOTIDE SEQUENCE [LARGE SCALE GENOMIC DNA]</scope>
    <source>
        <strain evidence="2 3">DSM 803</strain>
    </source>
</reference>
<evidence type="ECO:0000313" key="2">
    <source>
        <dbReference type="EMBL" id="KXK60814.1"/>
    </source>
</evidence>
<evidence type="ECO:0000313" key="3">
    <source>
        <dbReference type="Proteomes" id="UP000070620"/>
    </source>
</evidence>
<dbReference type="EMBL" id="LRQV01000058">
    <property type="protein sequence ID" value="KXK60814.1"/>
    <property type="molecule type" value="Genomic_DNA"/>
</dbReference>
<gene>
    <name evidence="2" type="ORF">AWW66_16945</name>
</gene>
<organism evidence="2 3">
    <name type="scientific">Micromonospora rosaria</name>
    <dbReference type="NCBI Taxonomy" id="47874"/>
    <lineage>
        <taxon>Bacteria</taxon>
        <taxon>Bacillati</taxon>
        <taxon>Actinomycetota</taxon>
        <taxon>Actinomycetes</taxon>
        <taxon>Micromonosporales</taxon>
        <taxon>Micromonosporaceae</taxon>
        <taxon>Micromonospora</taxon>
    </lineage>
</organism>
<evidence type="ECO:0008006" key="4">
    <source>
        <dbReference type="Google" id="ProtNLM"/>
    </source>
</evidence>
<dbReference type="RefSeq" id="WP_067367001.1">
    <property type="nucleotide sequence ID" value="NZ_JBIUBN010000005.1"/>
</dbReference>
<evidence type="ECO:0000256" key="1">
    <source>
        <dbReference type="SAM" id="MobiDB-lite"/>
    </source>
</evidence>
<feature type="compositionally biased region" description="Low complexity" evidence="1">
    <location>
        <begin position="294"/>
        <end position="317"/>
    </location>
</feature>
<keyword evidence="3" id="KW-1185">Reference proteome</keyword>
<dbReference type="Proteomes" id="UP000070620">
    <property type="component" value="Unassembled WGS sequence"/>
</dbReference>
<sequence length="457" mass="47709">MLDGLDTVDWPRLGHAYGSAGDVPDQIRALRSPDPEVRERALGALYSNIFHQGTRYEASAYAVPFLLELLAHPDTPEPEWVLALLTSLAVGYDESFLPDGVPVAEYRRAAEGGRELLAAKPPPWTGDNEDEKEYVEYLYVESLTEADQNRLWAYVGLATYDAVRAGVPLFRTLLDHPDPGVRVGAAYALAWFPEEAAGSLPALAAVAAPAGGPDGGADGLVREPAEVATAVVAAGLLGAAPEVEMLADPRPLVRWAAAVARARVLGAQADPATVDELLTWTTAASIPSSPPSPTGSVAGSAEAASAGSAAGSAETVSGGVGGRATIEEEMPFLSGDLGGYAGLALRQLGPGHEDRAFDALLVRLSAVTGIEALTVVTEALRLAFPDGPLAGTPAAELPPRQRRLVEVLARSPEAWLFDGSLFGNVASLFTDHGLPGTRQGMLDYLANQPPSPHPAAR</sequence>
<dbReference type="Gene3D" id="1.25.10.10">
    <property type="entry name" value="Leucine-rich Repeat Variant"/>
    <property type="match status" value="2"/>
</dbReference>
<dbReference type="AlphaFoldDB" id="A0A136PR43"/>
<protein>
    <recommendedName>
        <fullName evidence="4">PBS lyase</fullName>
    </recommendedName>
</protein>
<dbReference type="SUPFAM" id="SSF48371">
    <property type="entry name" value="ARM repeat"/>
    <property type="match status" value="1"/>
</dbReference>
<name>A0A136PR43_9ACTN</name>
<accession>A0A136PR43</accession>
<proteinExistence type="predicted"/>
<dbReference type="InterPro" id="IPR016024">
    <property type="entry name" value="ARM-type_fold"/>
</dbReference>